<feature type="transmembrane region" description="Helical" evidence="1">
    <location>
        <begin position="172"/>
        <end position="195"/>
    </location>
</feature>
<name>A0A9X0D9Z0_9CNID</name>
<evidence type="ECO:0000259" key="2">
    <source>
        <dbReference type="PROSITE" id="PS50024"/>
    </source>
</evidence>
<evidence type="ECO:0000256" key="1">
    <source>
        <dbReference type="SAM" id="Phobius"/>
    </source>
</evidence>
<dbReference type="OrthoDB" id="5990074at2759"/>
<gene>
    <name evidence="3" type="ORF">OS493_021069</name>
</gene>
<protein>
    <recommendedName>
        <fullName evidence="2">SEA domain-containing protein</fullName>
    </recommendedName>
</protein>
<keyword evidence="1" id="KW-1133">Transmembrane helix</keyword>
<dbReference type="Gene3D" id="3.30.70.960">
    <property type="entry name" value="SEA domain"/>
    <property type="match status" value="1"/>
</dbReference>
<dbReference type="SUPFAM" id="SSF82671">
    <property type="entry name" value="SEA domain"/>
    <property type="match status" value="1"/>
</dbReference>
<evidence type="ECO:0000313" key="3">
    <source>
        <dbReference type="EMBL" id="KAJ7391048.1"/>
    </source>
</evidence>
<dbReference type="EMBL" id="MU825409">
    <property type="protein sequence ID" value="KAJ7391048.1"/>
    <property type="molecule type" value="Genomic_DNA"/>
</dbReference>
<sequence length="248" mass="27792">MTVFVDKTFEVTEETIREGLGDKLGDLEITNVIVVDTEKPTEEPTTGEKIVFKVTVTMPSEIYTEELGDSSSTEFKTLAATLKAILTKVLREQVSNFIRVKIISFRPGSIICIFDVITEETSTASEEEIKALLTVASNDEQTGNYTFTDITVEKEVTTKAQAGDQETTLPDWVIVVIVVLVIMAMLIFLMIYLIFRKRNVSERHDYFVAYDNRGVIDLDDICDGKQMTYTVNRSMEDISVDGIGESPL</sequence>
<keyword evidence="1" id="KW-0812">Transmembrane</keyword>
<reference evidence="3" key="1">
    <citation type="submission" date="2023-01" db="EMBL/GenBank/DDBJ databases">
        <title>Genome assembly of the deep-sea coral Lophelia pertusa.</title>
        <authorList>
            <person name="Herrera S."/>
            <person name="Cordes E."/>
        </authorList>
    </citation>
    <scope>NUCLEOTIDE SEQUENCE</scope>
    <source>
        <strain evidence="3">USNM1676648</strain>
        <tissue evidence="3">Polyp</tissue>
    </source>
</reference>
<dbReference type="Pfam" id="PF01390">
    <property type="entry name" value="SEA"/>
    <property type="match status" value="1"/>
</dbReference>
<keyword evidence="1" id="KW-0472">Membrane</keyword>
<dbReference type="InterPro" id="IPR036364">
    <property type="entry name" value="SEA_dom_sf"/>
</dbReference>
<feature type="domain" description="SEA" evidence="2">
    <location>
        <begin position="48"/>
        <end position="159"/>
    </location>
</feature>
<dbReference type="AlphaFoldDB" id="A0A9X0D9Z0"/>
<evidence type="ECO:0000313" key="4">
    <source>
        <dbReference type="Proteomes" id="UP001163046"/>
    </source>
</evidence>
<dbReference type="Proteomes" id="UP001163046">
    <property type="component" value="Unassembled WGS sequence"/>
</dbReference>
<dbReference type="InterPro" id="IPR000082">
    <property type="entry name" value="SEA_dom"/>
</dbReference>
<keyword evidence="4" id="KW-1185">Reference proteome</keyword>
<comment type="caution">
    <text evidence="3">The sequence shown here is derived from an EMBL/GenBank/DDBJ whole genome shotgun (WGS) entry which is preliminary data.</text>
</comment>
<accession>A0A9X0D9Z0</accession>
<organism evidence="3 4">
    <name type="scientific">Desmophyllum pertusum</name>
    <dbReference type="NCBI Taxonomy" id="174260"/>
    <lineage>
        <taxon>Eukaryota</taxon>
        <taxon>Metazoa</taxon>
        <taxon>Cnidaria</taxon>
        <taxon>Anthozoa</taxon>
        <taxon>Hexacorallia</taxon>
        <taxon>Scleractinia</taxon>
        <taxon>Caryophylliina</taxon>
        <taxon>Caryophylliidae</taxon>
        <taxon>Desmophyllum</taxon>
    </lineage>
</organism>
<proteinExistence type="predicted"/>
<dbReference type="PROSITE" id="PS50024">
    <property type="entry name" value="SEA"/>
    <property type="match status" value="1"/>
</dbReference>